<dbReference type="Gene3D" id="3.30.460.10">
    <property type="entry name" value="Beta Polymerase, domain 2"/>
    <property type="match status" value="1"/>
</dbReference>
<evidence type="ECO:0000256" key="7">
    <source>
        <dbReference type="ARBA" id="ARBA00022840"/>
    </source>
</evidence>
<dbReference type="Pfam" id="PF01909">
    <property type="entry name" value="NTP_transf_2"/>
    <property type="match status" value="1"/>
</dbReference>
<dbReference type="InterPro" id="IPR043519">
    <property type="entry name" value="NT_sf"/>
</dbReference>
<dbReference type="InterPro" id="IPR002934">
    <property type="entry name" value="Polymerase_NTP_transf_dom"/>
</dbReference>
<dbReference type="PANTHER" id="PTHR33571">
    <property type="entry name" value="SSL8005 PROTEIN"/>
    <property type="match status" value="1"/>
</dbReference>
<dbReference type="CDD" id="cd05403">
    <property type="entry name" value="NT_KNTase_like"/>
    <property type="match status" value="1"/>
</dbReference>
<comment type="cofactor">
    <cofactor evidence="1">
        <name>Mg(2+)</name>
        <dbReference type="ChEBI" id="CHEBI:18420"/>
    </cofactor>
</comment>
<proteinExistence type="inferred from homology"/>
<feature type="domain" description="Polymerase nucleotidyl transferase" evidence="10">
    <location>
        <begin position="20"/>
        <end position="96"/>
    </location>
</feature>
<dbReference type="AlphaFoldDB" id="A0AAW9R052"/>
<comment type="similarity">
    <text evidence="9">Belongs to the MntA antitoxin family.</text>
</comment>
<sequence>MKLKDLLTEKRAEILAIATRHGASNVRVFGSVARGEETPESDLDFLVDYDLDKITPWFPGGLLIDLENLLGRKVDIVTEKGLHPSILERIAREAVLL</sequence>
<dbReference type="GO" id="GO:0046872">
    <property type="term" value="F:metal ion binding"/>
    <property type="evidence" value="ECO:0007669"/>
    <property type="project" value="UniProtKB-KW"/>
</dbReference>
<keyword evidence="6" id="KW-0547">Nucleotide-binding</keyword>
<name>A0AAW9R052_9CHRO</name>
<dbReference type="SUPFAM" id="SSF81301">
    <property type="entry name" value="Nucleotidyltransferase"/>
    <property type="match status" value="1"/>
</dbReference>
<evidence type="ECO:0000256" key="1">
    <source>
        <dbReference type="ARBA" id="ARBA00001946"/>
    </source>
</evidence>
<keyword evidence="5" id="KW-0479">Metal-binding</keyword>
<evidence type="ECO:0000256" key="3">
    <source>
        <dbReference type="ARBA" id="ARBA00022679"/>
    </source>
</evidence>
<dbReference type="RefSeq" id="WP_332866990.1">
    <property type="nucleotide sequence ID" value="NZ_JBAFSM010000050.1"/>
</dbReference>
<evidence type="ECO:0000313" key="11">
    <source>
        <dbReference type="EMBL" id="MEG3439506.1"/>
    </source>
</evidence>
<protein>
    <submittedName>
        <fullName evidence="11">Nucleotidyltransferase family protein</fullName>
    </submittedName>
</protein>
<dbReference type="EMBL" id="JBAFSM010000050">
    <property type="protein sequence ID" value="MEG3439506.1"/>
    <property type="molecule type" value="Genomic_DNA"/>
</dbReference>
<reference evidence="11 12" key="1">
    <citation type="submission" date="2024-01" db="EMBL/GenBank/DDBJ databases">
        <title>Genomic insights into the taxonomy and metabolism of the cyanobacterium Pannus brasiliensis CCIBt3594.</title>
        <authorList>
            <person name="Machado M."/>
            <person name="Botero N.B."/>
            <person name="Andreote A.P.D."/>
            <person name="Feitosa A.M.T."/>
            <person name="Popin R."/>
            <person name="Sivonen K."/>
            <person name="Fiore M.F."/>
        </authorList>
    </citation>
    <scope>NUCLEOTIDE SEQUENCE [LARGE SCALE GENOMIC DNA]</scope>
    <source>
        <strain evidence="11 12">CCIBt3594</strain>
    </source>
</reference>
<comment type="caution">
    <text evidence="11">The sequence shown here is derived from an EMBL/GenBank/DDBJ whole genome shotgun (WGS) entry which is preliminary data.</text>
</comment>
<evidence type="ECO:0000259" key="10">
    <source>
        <dbReference type="Pfam" id="PF01909"/>
    </source>
</evidence>
<keyword evidence="7" id="KW-0067">ATP-binding</keyword>
<keyword evidence="2" id="KW-1277">Toxin-antitoxin system</keyword>
<evidence type="ECO:0000256" key="6">
    <source>
        <dbReference type="ARBA" id="ARBA00022741"/>
    </source>
</evidence>
<accession>A0AAW9R052</accession>
<dbReference type="InterPro" id="IPR052038">
    <property type="entry name" value="Type-VII_TA_antitoxin"/>
</dbReference>
<evidence type="ECO:0000256" key="5">
    <source>
        <dbReference type="ARBA" id="ARBA00022723"/>
    </source>
</evidence>
<evidence type="ECO:0000256" key="8">
    <source>
        <dbReference type="ARBA" id="ARBA00022842"/>
    </source>
</evidence>
<dbReference type="GO" id="GO:0005524">
    <property type="term" value="F:ATP binding"/>
    <property type="evidence" value="ECO:0007669"/>
    <property type="project" value="UniProtKB-KW"/>
</dbReference>
<evidence type="ECO:0000256" key="4">
    <source>
        <dbReference type="ARBA" id="ARBA00022695"/>
    </source>
</evidence>
<evidence type="ECO:0000256" key="9">
    <source>
        <dbReference type="ARBA" id="ARBA00038276"/>
    </source>
</evidence>
<keyword evidence="8" id="KW-0460">Magnesium</keyword>
<keyword evidence="4" id="KW-0548">Nucleotidyltransferase</keyword>
<dbReference type="GO" id="GO:0016779">
    <property type="term" value="F:nucleotidyltransferase activity"/>
    <property type="evidence" value="ECO:0007669"/>
    <property type="project" value="UniProtKB-KW"/>
</dbReference>
<organism evidence="11 12">
    <name type="scientific">Pannus brasiliensis CCIBt3594</name>
    <dbReference type="NCBI Taxonomy" id="1427578"/>
    <lineage>
        <taxon>Bacteria</taxon>
        <taxon>Bacillati</taxon>
        <taxon>Cyanobacteriota</taxon>
        <taxon>Cyanophyceae</taxon>
        <taxon>Oscillatoriophycideae</taxon>
        <taxon>Chroococcales</taxon>
        <taxon>Microcystaceae</taxon>
        <taxon>Pannus</taxon>
    </lineage>
</organism>
<evidence type="ECO:0000256" key="2">
    <source>
        <dbReference type="ARBA" id="ARBA00022649"/>
    </source>
</evidence>
<evidence type="ECO:0000313" key="12">
    <source>
        <dbReference type="Proteomes" id="UP001328733"/>
    </source>
</evidence>
<keyword evidence="3" id="KW-0808">Transferase</keyword>
<keyword evidence="12" id="KW-1185">Reference proteome</keyword>
<gene>
    <name evidence="11" type="ORF">V0288_20430</name>
</gene>
<dbReference type="Proteomes" id="UP001328733">
    <property type="component" value="Unassembled WGS sequence"/>
</dbReference>
<dbReference type="PANTHER" id="PTHR33571:SF12">
    <property type="entry name" value="BSL3053 PROTEIN"/>
    <property type="match status" value="1"/>
</dbReference>